<reference evidence="4" key="2">
    <citation type="submission" date="2015-01" db="EMBL/GenBank/DDBJ databases">
        <title>Evolutionary Origins and Diversification of the Mycorrhizal Mutualists.</title>
        <authorList>
            <consortium name="DOE Joint Genome Institute"/>
            <consortium name="Mycorrhizal Genomics Consortium"/>
            <person name="Kohler A."/>
            <person name="Kuo A."/>
            <person name="Nagy L.G."/>
            <person name="Floudas D."/>
            <person name="Copeland A."/>
            <person name="Barry K.W."/>
            <person name="Cichocki N."/>
            <person name="Veneault-Fourrey C."/>
            <person name="LaButti K."/>
            <person name="Lindquist E.A."/>
            <person name="Lipzen A."/>
            <person name="Lundell T."/>
            <person name="Morin E."/>
            <person name="Murat C."/>
            <person name="Riley R."/>
            <person name="Ohm R."/>
            <person name="Sun H."/>
            <person name="Tunlid A."/>
            <person name="Henrissat B."/>
            <person name="Grigoriev I.V."/>
            <person name="Hibbett D.S."/>
            <person name="Martin F."/>
        </authorList>
    </citation>
    <scope>NUCLEOTIDE SEQUENCE [LARGE SCALE GENOMIC DNA]</scope>
    <source>
        <strain evidence="4">Foug A</strain>
    </source>
</reference>
<proteinExistence type="predicted"/>
<dbReference type="SUPFAM" id="SSF56112">
    <property type="entry name" value="Protein kinase-like (PK-like)"/>
    <property type="match status" value="1"/>
</dbReference>
<dbReference type="HOGENOM" id="CLU_020482_1_0_1"/>
<gene>
    <name evidence="3" type="ORF">SCLCIDRAFT_117139</name>
</gene>
<dbReference type="InterPro" id="IPR040976">
    <property type="entry name" value="Pkinase_fungal"/>
</dbReference>
<dbReference type="PANTHER" id="PTHR38248:SF2">
    <property type="entry name" value="FUNK1 11"/>
    <property type="match status" value="1"/>
</dbReference>
<feature type="compositionally biased region" description="Low complexity" evidence="1">
    <location>
        <begin position="72"/>
        <end position="86"/>
    </location>
</feature>
<protein>
    <recommendedName>
        <fullName evidence="2">Fungal-type protein kinase domain-containing protein</fullName>
    </recommendedName>
</protein>
<name>A0A0C3E4V3_9AGAM</name>
<dbReference type="AlphaFoldDB" id="A0A0C3E4V3"/>
<dbReference type="Gene3D" id="1.10.510.10">
    <property type="entry name" value="Transferase(Phosphotransferase) domain 1"/>
    <property type="match status" value="1"/>
</dbReference>
<dbReference type="Proteomes" id="UP000053989">
    <property type="component" value="Unassembled WGS sequence"/>
</dbReference>
<dbReference type="Pfam" id="PF17667">
    <property type="entry name" value="Pkinase_fungal"/>
    <property type="match status" value="1"/>
</dbReference>
<keyword evidence="4" id="KW-1185">Reference proteome</keyword>
<organism evidence="3 4">
    <name type="scientific">Scleroderma citrinum Foug A</name>
    <dbReference type="NCBI Taxonomy" id="1036808"/>
    <lineage>
        <taxon>Eukaryota</taxon>
        <taxon>Fungi</taxon>
        <taxon>Dikarya</taxon>
        <taxon>Basidiomycota</taxon>
        <taxon>Agaricomycotina</taxon>
        <taxon>Agaricomycetes</taxon>
        <taxon>Agaricomycetidae</taxon>
        <taxon>Boletales</taxon>
        <taxon>Sclerodermatineae</taxon>
        <taxon>Sclerodermataceae</taxon>
        <taxon>Scleroderma</taxon>
    </lineage>
</organism>
<dbReference type="PANTHER" id="PTHR38248">
    <property type="entry name" value="FUNK1 6"/>
    <property type="match status" value="1"/>
</dbReference>
<evidence type="ECO:0000313" key="4">
    <source>
        <dbReference type="Proteomes" id="UP000053989"/>
    </source>
</evidence>
<feature type="non-terminal residue" evidence="3">
    <location>
        <position position="1"/>
    </location>
</feature>
<feature type="domain" description="Fungal-type protein kinase" evidence="2">
    <location>
        <begin position="1"/>
        <end position="184"/>
    </location>
</feature>
<feature type="region of interest" description="Disordered" evidence="1">
    <location>
        <begin position="63"/>
        <end position="88"/>
    </location>
</feature>
<dbReference type="OrthoDB" id="5569250at2759"/>
<reference evidence="3 4" key="1">
    <citation type="submission" date="2014-04" db="EMBL/GenBank/DDBJ databases">
        <authorList>
            <consortium name="DOE Joint Genome Institute"/>
            <person name="Kuo A."/>
            <person name="Kohler A."/>
            <person name="Nagy L.G."/>
            <person name="Floudas D."/>
            <person name="Copeland A."/>
            <person name="Barry K.W."/>
            <person name="Cichocki N."/>
            <person name="Veneault-Fourrey C."/>
            <person name="LaButti K."/>
            <person name="Lindquist E.A."/>
            <person name="Lipzen A."/>
            <person name="Lundell T."/>
            <person name="Morin E."/>
            <person name="Murat C."/>
            <person name="Sun H."/>
            <person name="Tunlid A."/>
            <person name="Henrissat B."/>
            <person name="Grigoriev I.V."/>
            <person name="Hibbett D.S."/>
            <person name="Martin F."/>
            <person name="Nordberg H.P."/>
            <person name="Cantor M.N."/>
            <person name="Hua S.X."/>
        </authorList>
    </citation>
    <scope>NUCLEOTIDE SEQUENCE [LARGE SCALE GENOMIC DNA]</scope>
    <source>
        <strain evidence="3 4">Foug A</strain>
    </source>
</reference>
<dbReference type="InterPro" id="IPR011009">
    <property type="entry name" value="Kinase-like_dom_sf"/>
</dbReference>
<accession>A0A0C3E4V3</accession>
<evidence type="ECO:0000313" key="3">
    <source>
        <dbReference type="EMBL" id="KIM63484.1"/>
    </source>
</evidence>
<dbReference type="STRING" id="1036808.A0A0C3E4V3"/>
<evidence type="ECO:0000259" key="2">
    <source>
        <dbReference type="Pfam" id="PF17667"/>
    </source>
</evidence>
<sequence>VHHWLLMQPVGLPLSDFKSIHELLSVLIDILDTNMALFEKFHILHCDVSVNNTMIYVADIPKSKGSNDEVCSSESSNNGGSNNDGSHCLEALSDEAVENQEDKHVQWDIERQKQIQAGILHSGLLIDFDYTTDLDQTPSLVSGDHTGTILFMSTNILLNYKKGGTTHTTSNDLESVVYILVWMCILYAGPGMLRKDKHVSNTVLKPWVTVANNLDAVNLRAIKATLKSDPSIMTDKFTPFFKPLCPIVDKLLMQLGQFSATDHRLNYRALRNILLEGFGTVEEVPNWSAMKDVYGYGLLQRVEKHKLPLYVTSARHESPWPSRRARHC</sequence>
<evidence type="ECO:0000256" key="1">
    <source>
        <dbReference type="SAM" id="MobiDB-lite"/>
    </source>
</evidence>
<dbReference type="InParanoid" id="A0A0C3E4V3"/>
<dbReference type="EMBL" id="KN822034">
    <property type="protein sequence ID" value="KIM63484.1"/>
    <property type="molecule type" value="Genomic_DNA"/>
</dbReference>